<evidence type="ECO:0000256" key="1">
    <source>
        <dbReference type="ARBA" id="ARBA00023125"/>
    </source>
</evidence>
<evidence type="ECO:0000313" key="6">
    <source>
        <dbReference type="Proteomes" id="UP000478483"/>
    </source>
</evidence>
<keyword evidence="1" id="KW-0238">DNA-binding</keyword>
<dbReference type="Proteomes" id="UP000284465">
    <property type="component" value="Unassembled WGS sequence"/>
</dbReference>
<evidence type="ECO:0000259" key="2">
    <source>
        <dbReference type="PROSITE" id="PS50937"/>
    </source>
</evidence>
<dbReference type="InterPro" id="IPR029442">
    <property type="entry name" value="GyrI-like"/>
</dbReference>
<evidence type="ECO:0000313" key="4">
    <source>
        <dbReference type="EMBL" id="RHA68679.1"/>
    </source>
</evidence>
<dbReference type="Proteomes" id="UP000478483">
    <property type="component" value="Unassembled WGS sequence"/>
</dbReference>
<dbReference type="GO" id="GO:0003677">
    <property type="term" value="F:DNA binding"/>
    <property type="evidence" value="ECO:0007669"/>
    <property type="project" value="UniProtKB-KW"/>
</dbReference>
<gene>
    <name evidence="4" type="ORF">DW927_05215</name>
    <name evidence="3" type="ORF">GMD50_13530</name>
</gene>
<dbReference type="EMBL" id="QSFP01000004">
    <property type="protein sequence ID" value="RHA68679.1"/>
    <property type="molecule type" value="Genomic_DNA"/>
</dbReference>
<dbReference type="GO" id="GO:0003700">
    <property type="term" value="F:DNA-binding transcription factor activity"/>
    <property type="evidence" value="ECO:0007669"/>
    <property type="project" value="InterPro"/>
</dbReference>
<name>A0A3R6GAF4_9FIRM</name>
<accession>A0A3R6GAF4</accession>
<dbReference type="InterPro" id="IPR009061">
    <property type="entry name" value="DNA-bd_dom_put_sf"/>
</dbReference>
<dbReference type="PROSITE" id="PS50937">
    <property type="entry name" value="HTH_MERR_2"/>
    <property type="match status" value="1"/>
</dbReference>
<dbReference type="InterPro" id="IPR047057">
    <property type="entry name" value="MerR_fam"/>
</dbReference>
<dbReference type="InterPro" id="IPR000551">
    <property type="entry name" value="MerR-type_HTH_dom"/>
</dbReference>
<sequence length="327" mass="38681">MDCAIMGSSFEIFLNVVSARMEIAVLRHKCYHKLYCYHIVKNFFREGRLKVDKSQYLTTGELAKLMHVTKNTLFHYDKIGLFSPEIVLDNEYRYYSIHQIEVLEAIIMLKELGMSLKEIQAFLSDRTPEKLLELFEKEEQILAEKIRLLKDRRQWMEEKSKKIRAYLEKEKDEIFVCEKPGRYYLMDAFLDVSESEFAERTAELINFYENNSKSICYEIGYIQYAKDVRRQIYANYSNVILLMKHKPGGMSCHFMPAGKYLTTYFKGHWRNIGEAYRKLLAYADEHQITLAEEFLEVYTVDQLMAETVEEYVTEISVRICGGDMDEL</sequence>
<dbReference type="CDD" id="cd04782">
    <property type="entry name" value="HTH_BltR"/>
    <property type="match status" value="1"/>
</dbReference>
<dbReference type="Gene3D" id="3.20.80.10">
    <property type="entry name" value="Regulatory factor, effector binding domain"/>
    <property type="match status" value="1"/>
</dbReference>
<dbReference type="SMART" id="SM00422">
    <property type="entry name" value="HTH_MERR"/>
    <property type="match status" value="1"/>
</dbReference>
<dbReference type="PANTHER" id="PTHR30204">
    <property type="entry name" value="REDOX-CYCLING DRUG-SENSING TRANSCRIPTIONAL ACTIVATOR SOXR"/>
    <property type="match status" value="1"/>
</dbReference>
<reference evidence="4 5" key="1">
    <citation type="submission" date="2018-08" db="EMBL/GenBank/DDBJ databases">
        <title>A genome reference for cultivated species of the human gut microbiota.</title>
        <authorList>
            <person name="Zou Y."/>
            <person name="Xue W."/>
            <person name="Luo G."/>
        </authorList>
    </citation>
    <scope>NUCLEOTIDE SEQUENCE [LARGE SCALE GENOMIC DNA]</scope>
    <source>
        <strain evidence="4 5">AM43-11</strain>
    </source>
</reference>
<proteinExistence type="predicted"/>
<dbReference type="SUPFAM" id="SSF46955">
    <property type="entry name" value="Putative DNA-binding domain"/>
    <property type="match status" value="1"/>
</dbReference>
<reference evidence="3 6" key="2">
    <citation type="journal article" date="2019" name="Nat. Med.">
        <title>A library of human gut bacterial isolates paired with longitudinal multiomics data enables mechanistic microbiome research.</title>
        <authorList>
            <person name="Poyet M."/>
            <person name="Groussin M."/>
            <person name="Gibbons S.M."/>
            <person name="Avila-Pacheco J."/>
            <person name="Jiang X."/>
            <person name="Kearney S.M."/>
            <person name="Perrotta A.R."/>
            <person name="Berdy B."/>
            <person name="Zhao S."/>
            <person name="Lieberman T.D."/>
            <person name="Swanson P.K."/>
            <person name="Smith M."/>
            <person name="Roesemann S."/>
            <person name="Alexander J.E."/>
            <person name="Rich S.A."/>
            <person name="Livny J."/>
            <person name="Vlamakis H."/>
            <person name="Clish C."/>
            <person name="Bullock K."/>
            <person name="Deik A."/>
            <person name="Scott J."/>
            <person name="Pierce K.A."/>
            <person name="Xavier R.J."/>
            <person name="Alm E.J."/>
        </authorList>
    </citation>
    <scope>NUCLEOTIDE SEQUENCE [LARGE SCALE GENOMIC DNA]</scope>
    <source>
        <strain evidence="3 6">BIOML-A1</strain>
    </source>
</reference>
<feature type="domain" description="HTH merR-type" evidence="2">
    <location>
        <begin position="56"/>
        <end position="125"/>
    </location>
</feature>
<dbReference type="PANTHER" id="PTHR30204:SF85">
    <property type="entry name" value="MULTIDRUG-EFFLUX TRANSPORTER 2 REGULATOR"/>
    <property type="match status" value="1"/>
</dbReference>
<dbReference type="AlphaFoldDB" id="A0A3R6GAF4"/>
<dbReference type="EMBL" id="WNAJ01000017">
    <property type="protein sequence ID" value="MTR86052.1"/>
    <property type="molecule type" value="Genomic_DNA"/>
</dbReference>
<evidence type="ECO:0000313" key="3">
    <source>
        <dbReference type="EMBL" id="MTR86052.1"/>
    </source>
</evidence>
<organism evidence="4 5">
    <name type="scientific">Roseburia intestinalis</name>
    <dbReference type="NCBI Taxonomy" id="166486"/>
    <lineage>
        <taxon>Bacteria</taxon>
        <taxon>Bacillati</taxon>
        <taxon>Bacillota</taxon>
        <taxon>Clostridia</taxon>
        <taxon>Lachnospirales</taxon>
        <taxon>Lachnospiraceae</taxon>
        <taxon>Roseburia</taxon>
    </lineage>
</organism>
<dbReference type="Pfam" id="PF13411">
    <property type="entry name" value="MerR_1"/>
    <property type="match status" value="1"/>
</dbReference>
<evidence type="ECO:0000313" key="5">
    <source>
        <dbReference type="Proteomes" id="UP000284465"/>
    </source>
</evidence>
<dbReference type="InterPro" id="IPR011256">
    <property type="entry name" value="Reg_factor_effector_dom_sf"/>
</dbReference>
<dbReference type="Pfam" id="PF06445">
    <property type="entry name" value="GyrI-like"/>
    <property type="match status" value="1"/>
</dbReference>
<comment type="caution">
    <text evidence="4">The sequence shown here is derived from an EMBL/GenBank/DDBJ whole genome shotgun (WGS) entry which is preliminary data.</text>
</comment>
<dbReference type="SUPFAM" id="SSF55136">
    <property type="entry name" value="Probable bacterial effector-binding domain"/>
    <property type="match status" value="1"/>
</dbReference>
<protein>
    <submittedName>
        <fullName evidence="4">MerR family transcriptional regulator</fullName>
    </submittedName>
</protein>
<dbReference type="Gene3D" id="1.10.1660.10">
    <property type="match status" value="1"/>
</dbReference>